<protein>
    <recommendedName>
        <fullName evidence="3">Thioredoxin domain-containing protein</fullName>
    </recommendedName>
</protein>
<name>A0ABT4Q9Z8_9BACL</name>
<keyword evidence="2" id="KW-1185">Reference proteome</keyword>
<evidence type="ECO:0000313" key="1">
    <source>
        <dbReference type="EMBL" id="MCZ8513680.1"/>
    </source>
</evidence>
<dbReference type="CDD" id="cd02947">
    <property type="entry name" value="TRX_family"/>
    <property type="match status" value="1"/>
</dbReference>
<dbReference type="InterPro" id="IPR036249">
    <property type="entry name" value="Thioredoxin-like_sf"/>
</dbReference>
<reference evidence="1 2" key="1">
    <citation type="submission" date="2022-12" db="EMBL/GenBank/DDBJ databases">
        <title>Draft genome sequence of Paenibacillus sp. dW9.</title>
        <authorList>
            <person name="Choi E.-W."/>
            <person name="Kim D.-U."/>
        </authorList>
    </citation>
    <scope>NUCLEOTIDE SEQUENCE [LARGE SCALE GENOMIC DNA]</scope>
    <source>
        <strain evidence="2">dW9</strain>
    </source>
</reference>
<evidence type="ECO:0000313" key="2">
    <source>
        <dbReference type="Proteomes" id="UP001527882"/>
    </source>
</evidence>
<comment type="caution">
    <text evidence="1">The sequence shown here is derived from an EMBL/GenBank/DDBJ whole genome shotgun (WGS) entry which is preliminary data.</text>
</comment>
<organism evidence="1 2">
    <name type="scientific">Paenibacillus gyeongsangnamensis</name>
    <dbReference type="NCBI Taxonomy" id="3388067"/>
    <lineage>
        <taxon>Bacteria</taxon>
        <taxon>Bacillati</taxon>
        <taxon>Bacillota</taxon>
        <taxon>Bacilli</taxon>
        <taxon>Bacillales</taxon>
        <taxon>Paenibacillaceae</taxon>
        <taxon>Paenibacillus</taxon>
    </lineage>
</organism>
<dbReference type="EMBL" id="JAQAGZ010000009">
    <property type="protein sequence ID" value="MCZ8513680.1"/>
    <property type="molecule type" value="Genomic_DNA"/>
</dbReference>
<dbReference type="RefSeq" id="WP_269882204.1">
    <property type="nucleotide sequence ID" value="NZ_JAQAGZ010000009.1"/>
</dbReference>
<gene>
    <name evidence="1" type="ORF">O9H85_14785</name>
</gene>
<accession>A0ABT4Q9Z8</accession>
<dbReference type="Proteomes" id="UP001527882">
    <property type="component" value="Unassembled WGS sequence"/>
</dbReference>
<proteinExistence type="predicted"/>
<dbReference type="SUPFAM" id="SSF52833">
    <property type="entry name" value="Thioredoxin-like"/>
    <property type="match status" value="1"/>
</dbReference>
<sequence length="35" mass="3923">MSIPTLKLFKNGKVVQTIIGLQSKSQLVNMIKNHL</sequence>
<dbReference type="Gene3D" id="3.40.30.10">
    <property type="entry name" value="Glutaredoxin"/>
    <property type="match status" value="1"/>
</dbReference>
<evidence type="ECO:0008006" key="3">
    <source>
        <dbReference type="Google" id="ProtNLM"/>
    </source>
</evidence>